<feature type="compositionally biased region" description="Basic and acidic residues" evidence="1">
    <location>
        <begin position="97"/>
        <end position="108"/>
    </location>
</feature>
<dbReference type="EMBL" id="NAJP01000037">
    <property type="protein sequence ID" value="TKA39797.1"/>
    <property type="molecule type" value="Genomic_DNA"/>
</dbReference>
<feature type="compositionally biased region" description="Polar residues" evidence="1">
    <location>
        <begin position="342"/>
        <end position="351"/>
    </location>
</feature>
<feature type="compositionally biased region" description="Low complexity" evidence="1">
    <location>
        <begin position="48"/>
        <end position="65"/>
    </location>
</feature>
<feature type="region of interest" description="Disordered" evidence="1">
    <location>
        <begin position="536"/>
        <end position="585"/>
    </location>
</feature>
<feature type="compositionally biased region" description="Basic and acidic residues" evidence="1">
    <location>
        <begin position="283"/>
        <end position="299"/>
    </location>
</feature>
<evidence type="ECO:0000313" key="3">
    <source>
        <dbReference type="Proteomes" id="UP000310066"/>
    </source>
</evidence>
<evidence type="ECO:0000256" key="1">
    <source>
        <dbReference type="SAM" id="MobiDB-lite"/>
    </source>
</evidence>
<evidence type="ECO:0000313" key="2">
    <source>
        <dbReference type="EMBL" id="TKA39797.1"/>
    </source>
</evidence>
<feature type="compositionally biased region" description="Basic and acidic residues" evidence="1">
    <location>
        <begin position="175"/>
        <end position="184"/>
    </location>
</feature>
<feature type="region of interest" description="Disordered" evidence="1">
    <location>
        <begin position="31"/>
        <end position="217"/>
    </location>
</feature>
<feature type="compositionally biased region" description="Basic and acidic residues" evidence="1">
    <location>
        <begin position="1"/>
        <end position="10"/>
    </location>
</feature>
<comment type="caution">
    <text evidence="2">The sequence shown here is derived from an EMBL/GenBank/DDBJ whole genome shotgun (WGS) entry which is preliminary data.</text>
</comment>
<feature type="compositionally biased region" description="Acidic residues" evidence="1">
    <location>
        <begin position="74"/>
        <end position="89"/>
    </location>
</feature>
<feature type="region of interest" description="Disordered" evidence="1">
    <location>
        <begin position="1"/>
        <end position="20"/>
    </location>
</feature>
<reference evidence="2 3" key="1">
    <citation type="submission" date="2017-03" db="EMBL/GenBank/DDBJ databases">
        <title>Genomes of endolithic fungi from Antarctica.</title>
        <authorList>
            <person name="Coleine C."/>
            <person name="Masonjones S."/>
            <person name="Stajich J.E."/>
        </authorList>
    </citation>
    <scope>NUCLEOTIDE SEQUENCE [LARGE SCALE GENOMIC DNA]</scope>
    <source>
        <strain evidence="2 3">CCFEE 5311</strain>
    </source>
</reference>
<organism evidence="2 3">
    <name type="scientific">Friedmanniomyces endolithicus</name>
    <dbReference type="NCBI Taxonomy" id="329885"/>
    <lineage>
        <taxon>Eukaryota</taxon>
        <taxon>Fungi</taxon>
        <taxon>Dikarya</taxon>
        <taxon>Ascomycota</taxon>
        <taxon>Pezizomycotina</taxon>
        <taxon>Dothideomycetes</taxon>
        <taxon>Dothideomycetidae</taxon>
        <taxon>Mycosphaerellales</taxon>
        <taxon>Teratosphaeriaceae</taxon>
        <taxon>Friedmanniomyces</taxon>
    </lineage>
</organism>
<feature type="compositionally biased region" description="Low complexity" evidence="1">
    <location>
        <begin position="111"/>
        <end position="125"/>
    </location>
</feature>
<feature type="compositionally biased region" description="Acidic residues" evidence="1">
    <location>
        <begin position="380"/>
        <end position="391"/>
    </location>
</feature>
<gene>
    <name evidence="2" type="ORF">B0A54_08434</name>
</gene>
<proteinExistence type="predicted"/>
<accession>A0A4U0UUT8</accession>
<feature type="compositionally biased region" description="Basic and acidic residues" evidence="1">
    <location>
        <begin position="449"/>
        <end position="462"/>
    </location>
</feature>
<feature type="compositionally biased region" description="Polar residues" evidence="1">
    <location>
        <begin position="486"/>
        <end position="495"/>
    </location>
</feature>
<sequence>MSSKADDIQRRKSLTVEQRQAKAAKTIASLKRDGLTTSLKTNDDDPDGSAAAAAADAILSKPALAMGPRHSSPDEGELHEDGQEMEPVEADAGKSMAKRETPSSERAFDNSPAAPETTTPRTTRQSSKRSSDQSAPGSGTAGTSDIEKEAKALPPHSADNAKQPKTSIKLKIRPKQRESGDKSRKSGVTSSAAQLPKSTPLLTTEQATNAQKYRQSVKDLGDRMCAASPDGTALTLGLFETTALQLVKAELGLKALLQDYPESIANKGVPPTEDGGDGTASKGHHDKDDHGDCGPHTETESAALDDNGGLSEVPVNVAESAAETVGQSVPARGEVAEAKTTPGESSASLPSPSKDAAPDAGSAVEVIAARKPEAATGDTTADEAVLEEAADEGVAQHESVPQKATQKLNRELQIVEQNDIDAAERATDGRSHTAINEAVISGVTNSQPSDRDVDRSPKRAIDQVEGSDESLPAPRSPKQARHQVESEQPSTTQSVEPAALANLTNPAAVTSYVAGLLSTLGQYTAASIGQPVQNDLEISPTHSTGDRPSDALAEMHDTVEHEADEVGGAGIKSGDGADASPPGIV</sequence>
<name>A0A4U0UUT8_9PEZI</name>
<feature type="compositionally biased region" description="Polar residues" evidence="1">
    <location>
        <begin position="186"/>
        <end position="214"/>
    </location>
</feature>
<dbReference type="AlphaFoldDB" id="A0A4U0UUT8"/>
<dbReference type="Proteomes" id="UP000310066">
    <property type="component" value="Unassembled WGS sequence"/>
</dbReference>
<feature type="compositionally biased region" description="Basic and acidic residues" evidence="1">
    <location>
        <begin position="422"/>
        <end position="431"/>
    </location>
</feature>
<protein>
    <submittedName>
        <fullName evidence="2">Uncharacterized protein</fullName>
    </submittedName>
</protein>
<feature type="region of interest" description="Disordered" evidence="1">
    <location>
        <begin position="264"/>
        <end position="497"/>
    </location>
</feature>
<feature type="compositionally biased region" description="Basic and acidic residues" evidence="1">
    <location>
        <begin position="544"/>
        <end position="561"/>
    </location>
</feature>
<dbReference type="OrthoDB" id="10327811at2759"/>